<dbReference type="RefSeq" id="WP_109678733.1">
    <property type="nucleotide sequence ID" value="NZ_CP086615.1"/>
</dbReference>
<protein>
    <submittedName>
        <fullName evidence="3">Ribose ABC transporter permease</fullName>
    </submittedName>
</protein>
<accession>A0A2U2N1W8</accession>
<organism evidence="3 4">
    <name type="scientific">Sediminicurvatus halobius</name>
    <dbReference type="NCBI Taxonomy" id="2182432"/>
    <lineage>
        <taxon>Bacteria</taxon>
        <taxon>Pseudomonadati</taxon>
        <taxon>Pseudomonadota</taxon>
        <taxon>Gammaproteobacteria</taxon>
        <taxon>Chromatiales</taxon>
        <taxon>Ectothiorhodospiraceae</taxon>
        <taxon>Sediminicurvatus</taxon>
    </lineage>
</organism>
<dbReference type="AlphaFoldDB" id="A0A2U2N1W8"/>
<comment type="caution">
    <text evidence="3">The sequence shown here is derived from an EMBL/GenBank/DDBJ whole genome shotgun (WGS) entry which is preliminary data.</text>
</comment>
<dbReference type="InterPro" id="IPR041698">
    <property type="entry name" value="Methyltransf_25"/>
</dbReference>
<dbReference type="EMBL" id="QFFI01000014">
    <property type="protein sequence ID" value="PWG62984.1"/>
    <property type="molecule type" value="Genomic_DNA"/>
</dbReference>
<keyword evidence="1" id="KW-0949">S-adenosyl-L-methionine</keyword>
<dbReference type="SUPFAM" id="SSF53335">
    <property type="entry name" value="S-adenosyl-L-methionine-dependent methyltransferases"/>
    <property type="match status" value="1"/>
</dbReference>
<name>A0A2U2N1W8_9GAMM</name>
<feature type="domain" description="Methyltransferase" evidence="2">
    <location>
        <begin position="52"/>
        <end position="144"/>
    </location>
</feature>
<evidence type="ECO:0000313" key="4">
    <source>
        <dbReference type="Proteomes" id="UP000245474"/>
    </source>
</evidence>
<dbReference type="InterPro" id="IPR020596">
    <property type="entry name" value="rRNA_Ade_Mease_Trfase_CS"/>
</dbReference>
<dbReference type="Pfam" id="PF13649">
    <property type="entry name" value="Methyltransf_25"/>
    <property type="match status" value="1"/>
</dbReference>
<evidence type="ECO:0000256" key="1">
    <source>
        <dbReference type="ARBA" id="ARBA00022691"/>
    </source>
</evidence>
<gene>
    <name evidence="3" type="ORF">DEM34_10335</name>
</gene>
<dbReference type="PROSITE" id="PS01131">
    <property type="entry name" value="RRNA_A_DIMETH"/>
    <property type="match status" value="1"/>
</dbReference>
<evidence type="ECO:0000259" key="2">
    <source>
        <dbReference type="Pfam" id="PF13649"/>
    </source>
</evidence>
<dbReference type="OrthoDB" id="9805585at2"/>
<proteinExistence type="predicted"/>
<evidence type="ECO:0000313" key="3">
    <source>
        <dbReference type="EMBL" id="PWG62984.1"/>
    </source>
</evidence>
<dbReference type="Proteomes" id="UP000245474">
    <property type="component" value="Unassembled WGS sequence"/>
</dbReference>
<dbReference type="InterPro" id="IPR029063">
    <property type="entry name" value="SAM-dependent_MTases_sf"/>
</dbReference>
<dbReference type="GO" id="GO:0000179">
    <property type="term" value="F:rRNA (adenine-N6,N6-)-dimethyltransferase activity"/>
    <property type="evidence" value="ECO:0007669"/>
    <property type="project" value="InterPro"/>
</dbReference>
<dbReference type="Gene3D" id="3.40.50.150">
    <property type="entry name" value="Vaccinia Virus protein VP39"/>
    <property type="match status" value="1"/>
</dbReference>
<dbReference type="CDD" id="cd02440">
    <property type="entry name" value="AdoMet_MTases"/>
    <property type="match status" value="1"/>
</dbReference>
<reference evidence="3 4" key="1">
    <citation type="submission" date="2018-05" db="EMBL/GenBank/DDBJ databases">
        <title>Spiribacter halobius sp. nov., a moderately halophilic bacterium isolated from marine solar saltern.</title>
        <authorList>
            <person name="Zheng W.-S."/>
            <person name="Lu D.-C."/>
            <person name="Du Z.-J."/>
        </authorList>
    </citation>
    <scope>NUCLEOTIDE SEQUENCE [LARGE SCALE GENOMIC DNA]</scope>
    <source>
        <strain evidence="3 4">E85</strain>
    </source>
</reference>
<keyword evidence="4" id="KW-1185">Reference proteome</keyword>
<sequence>MPEARFDSRAERRLLVRKWWRHGREIAAFTPSSTALAVATCAYLDPTRPQVVLELGAGTGPITRAAAKQLHPQSRLIAVERDPDLAAMLAETVPAAEAVVGDASELAGMLAERNVTGLDVVLSGLPMPSLPTSVRQRVLDAIAACAGDPVFSQITVMPWVYRPLYRRLFRSVRFVPVWRNLPPGGVYHCRGIRGAALE</sequence>